<dbReference type="AlphaFoldDB" id="A0A146G503"/>
<evidence type="ECO:0000313" key="3">
    <source>
        <dbReference type="Proteomes" id="UP000076023"/>
    </source>
</evidence>
<keyword evidence="3" id="KW-1185">Reference proteome</keyword>
<dbReference type="CDD" id="cd24146">
    <property type="entry name" value="nat-AmDH_N_like"/>
    <property type="match status" value="1"/>
</dbReference>
<sequence length="341" mass="36505">MNQKIKVAQFGLGPIGRSCLNLLAQRPAFEIVGGIDIDPALAGKPVAEICNLPEIEAGVVYPSFDAMYEEVQPDVVLHTAGSRAAVSFAQCRPILEKGLTVVSSCEELLYPAYRAPEETKEYDELCRSTGARILGTGVNPGFVLDVLPVCLTGVCRTVTGVYGERVVNASYRRQPLQKKIGSGLQPDEFRALWNEGRAGHAGFKESLLLIAHALGWKMENLTETLEPMIADHDIKTAHFEVATGLTCGLHQIVKAETAEGYAIHLDLKMYLDALDPHDAVRLESDPPVEAYLKGGVFGDSATVAAVINAVPRVLAARPGVLLMTDIPLAAGASHTSPLLAA</sequence>
<organism evidence="2 3">
    <name type="scientific">Terrimicrobium sacchariphilum</name>
    <dbReference type="NCBI Taxonomy" id="690879"/>
    <lineage>
        <taxon>Bacteria</taxon>
        <taxon>Pseudomonadati</taxon>
        <taxon>Verrucomicrobiota</taxon>
        <taxon>Terrimicrobiia</taxon>
        <taxon>Terrimicrobiales</taxon>
        <taxon>Terrimicrobiaceae</taxon>
        <taxon>Terrimicrobium</taxon>
    </lineage>
</organism>
<protein>
    <submittedName>
        <fullName evidence="2">4-hydroxy-tetrahydrodipicolinate reductase</fullName>
    </submittedName>
</protein>
<name>A0A146G503_TERSA</name>
<feature type="domain" description="2,4-diaminopentanoate dehydrogenase C-terminal" evidence="1">
    <location>
        <begin position="142"/>
        <end position="330"/>
    </location>
</feature>
<reference evidence="3" key="1">
    <citation type="journal article" date="2017" name="Genome Announc.">
        <title>Draft Genome Sequence of Terrimicrobium sacchariphilum NM-5T, a Facultative Anaerobic Soil Bacterium of the Class Spartobacteria.</title>
        <authorList>
            <person name="Qiu Y.L."/>
            <person name="Tourlousse D.M."/>
            <person name="Matsuura N."/>
            <person name="Ohashi A."/>
            <person name="Sekiguchi Y."/>
        </authorList>
    </citation>
    <scope>NUCLEOTIDE SEQUENCE [LARGE SCALE GENOMIC DNA]</scope>
    <source>
        <strain evidence="3">NM-5</strain>
    </source>
</reference>
<dbReference type="RefSeq" id="WP_075077730.1">
    <property type="nucleotide sequence ID" value="NZ_BDCO01000002.1"/>
</dbReference>
<dbReference type="InterPro" id="IPR045760">
    <property type="entry name" value="DAP_DH_C"/>
</dbReference>
<dbReference type="OrthoDB" id="9767616at2"/>
<dbReference type="SUPFAM" id="SSF51735">
    <property type="entry name" value="NAD(P)-binding Rossmann-fold domains"/>
    <property type="match status" value="1"/>
</dbReference>
<dbReference type="Pfam" id="PF19328">
    <property type="entry name" value="DAP_DH_C"/>
    <property type="match status" value="1"/>
</dbReference>
<dbReference type="InParanoid" id="A0A146G503"/>
<dbReference type="Proteomes" id="UP000076023">
    <property type="component" value="Unassembled WGS sequence"/>
</dbReference>
<gene>
    <name evidence="2" type="ORF">TSACC_2250</name>
</gene>
<dbReference type="STRING" id="690879.TSACC_2250"/>
<accession>A0A146G503</accession>
<evidence type="ECO:0000259" key="1">
    <source>
        <dbReference type="Pfam" id="PF19328"/>
    </source>
</evidence>
<dbReference type="Gene3D" id="3.40.50.720">
    <property type="entry name" value="NAD(P)-binding Rossmann-like Domain"/>
    <property type="match status" value="1"/>
</dbReference>
<comment type="caution">
    <text evidence="2">The sequence shown here is derived from an EMBL/GenBank/DDBJ whole genome shotgun (WGS) entry which is preliminary data.</text>
</comment>
<dbReference type="InterPro" id="IPR036291">
    <property type="entry name" value="NAD(P)-bd_dom_sf"/>
</dbReference>
<evidence type="ECO:0000313" key="2">
    <source>
        <dbReference type="EMBL" id="GAT31856.1"/>
    </source>
</evidence>
<dbReference type="EMBL" id="BDCO01000002">
    <property type="protein sequence ID" value="GAT31856.1"/>
    <property type="molecule type" value="Genomic_DNA"/>
</dbReference>
<proteinExistence type="predicted"/>